<accession>A0A6V7VYJ6</accession>
<dbReference type="EMBL" id="CAJEWN010000343">
    <property type="protein sequence ID" value="CAD2179438.1"/>
    <property type="molecule type" value="Genomic_DNA"/>
</dbReference>
<sequence length="51" mass="5677">MYVVHPNAKSSLMPLLHCIHFLSLQIFLNPISFRTSRGGKFNCNPLGGCLC</sequence>
<evidence type="ECO:0000313" key="3">
    <source>
        <dbReference type="Proteomes" id="UP000580250"/>
    </source>
</evidence>
<evidence type="ECO:0000256" key="1">
    <source>
        <dbReference type="SAM" id="Phobius"/>
    </source>
</evidence>
<feature type="transmembrane region" description="Helical" evidence="1">
    <location>
        <begin position="12"/>
        <end position="31"/>
    </location>
</feature>
<protein>
    <submittedName>
        <fullName evidence="2">Uncharacterized protein</fullName>
    </submittedName>
</protein>
<keyword evidence="1" id="KW-0812">Transmembrane</keyword>
<gene>
    <name evidence="2" type="ORF">MENT_LOCUS31440</name>
</gene>
<dbReference type="Proteomes" id="UP000580250">
    <property type="component" value="Unassembled WGS sequence"/>
</dbReference>
<keyword evidence="1" id="KW-0472">Membrane</keyword>
<organism evidence="2 3">
    <name type="scientific">Meloidogyne enterolobii</name>
    <name type="common">Root-knot nematode worm</name>
    <name type="synonym">Meloidogyne mayaguensis</name>
    <dbReference type="NCBI Taxonomy" id="390850"/>
    <lineage>
        <taxon>Eukaryota</taxon>
        <taxon>Metazoa</taxon>
        <taxon>Ecdysozoa</taxon>
        <taxon>Nematoda</taxon>
        <taxon>Chromadorea</taxon>
        <taxon>Rhabditida</taxon>
        <taxon>Tylenchina</taxon>
        <taxon>Tylenchomorpha</taxon>
        <taxon>Tylenchoidea</taxon>
        <taxon>Meloidogynidae</taxon>
        <taxon>Meloidogyninae</taxon>
        <taxon>Meloidogyne</taxon>
    </lineage>
</organism>
<dbReference type="AlphaFoldDB" id="A0A6V7VYJ6"/>
<evidence type="ECO:0000313" key="2">
    <source>
        <dbReference type="EMBL" id="CAD2179438.1"/>
    </source>
</evidence>
<reference evidence="2 3" key="1">
    <citation type="submission" date="2020-08" db="EMBL/GenBank/DDBJ databases">
        <authorList>
            <person name="Koutsovoulos G."/>
            <person name="Danchin GJ E."/>
        </authorList>
    </citation>
    <scope>NUCLEOTIDE SEQUENCE [LARGE SCALE GENOMIC DNA]</scope>
</reference>
<keyword evidence="1" id="KW-1133">Transmembrane helix</keyword>
<comment type="caution">
    <text evidence="2">The sequence shown here is derived from an EMBL/GenBank/DDBJ whole genome shotgun (WGS) entry which is preliminary data.</text>
</comment>
<proteinExistence type="predicted"/>
<name>A0A6V7VYJ6_MELEN</name>